<dbReference type="PANTHER" id="PTHR12546:SF60">
    <property type="entry name" value="MISFIRE, ISOFORM F"/>
    <property type="match status" value="1"/>
</dbReference>
<dbReference type="InterPro" id="IPR037721">
    <property type="entry name" value="Ferlin"/>
</dbReference>
<dbReference type="EMBL" id="NWSH01000582">
    <property type="protein sequence ID" value="PCG75511.1"/>
    <property type="molecule type" value="Genomic_DNA"/>
</dbReference>
<reference evidence="8" key="1">
    <citation type="submission" date="2017-09" db="EMBL/GenBank/DDBJ databases">
        <title>Contemporary evolution of a Lepidopteran species, Heliothis virescens, in response to modern agricultural practices.</title>
        <authorList>
            <person name="Fritz M.L."/>
            <person name="Deyonke A.M."/>
            <person name="Papanicolaou A."/>
            <person name="Micinski S."/>
            <person name="Westbrook J."/>
            <person name="Gould F."/>
        </authorList>
    </citation>
    <scope>NUCLEOTIDE SEQUENCE [LARGE SCALE GENOMIC DNA]</scope>
    <source>
        <strain evidence="8">HvINT-</strain>
        <tissue evidence="8">Whole body</tissue>
    </source>
</reference>
<dbReference type="CDD" id="cd04037">
    <property type="entry name" value="C2E_Ferlin"/>
    <property type="match status" value="1"/>
</dbReference>
<dbReference type="InterPro" id="IPR012561">
    <property type="entry name" value="Ferlin_B-domain"/>
</dbReference>
<evidence type="ECO:0000313" key="8">
    <source>
        <dbReference type="EMBL" id="PCG75511.1"/>
    </source>
</evidence>
<dbReference type="SMART" id="SM01201">
    <property type="entry name" value="FerB"/>
    <property type="match status" value="1"/>
</dbReference>
<feature type="domain" description="C2" evidence="7">
    <location>
        <begin position="668"/>
        <end position="797"/>
    </location>
</feature>
<evidence type="ECO:0000256" key="4">
    <source>
        <dbReference type="ARBA" id="ARBA00022989"/>
    </source>
</evidence>
<feature type="domain" description="C2" evidence="7">
    <location>
        <begin position="1342"/>
        <end position="1487"/>
    </location>
</feature>
<dbReference type="SUPFAM" id="SSF49562">
    <property type="entry name" value="C2 domain (Calcium/lipid-binding domain, CaLB)"/>
    <property type="match status" value="4"/>
</dbReference>
<accession>A0A2A4JU35</accession>
<dbReference type="InterPro" id="IPR035892">
    <property type="entry name" value="C2_domain_sf"/>
</dbReference>
<evidence type="ECO:0000256" key="1">
    <source>
        <dbReference type="ARBA" id="ARBA00004167"/>
    </source>
</evidence>
<dbReference type="InterPro" id="IPR000008">
    <property type="entry name" value="C2_dom"/>
</dbReference>
<feature type="coiled-coil region" evidence="6">
    <location>
        <begin position="499"/>
        <end position="528"/>
    </location>
</feature>
<evidence type="ECO:0000259" key="7">
    <source>
        <dbReference type="PROSITE" id="PS50004"/>
    </source>
</evidence>
<dbReference type="Pfam" id="PF00168">
    <property type="entry name" value="C2"/>
    <property type="match status" value="4"/>
</dbReference>
<dbReference type="GO" id="GO:0007009">
    <property type="term" value="P:plasma membrane organization"/>
    <property type="evidence" value="ECO:0007669"/>
    <property type="project" value="TreeGrafter"/>
</dbReference>
<name>A0A2A4JU35_HELVI</name>
<feature type="domain" description="C2" evidence="7">
    <location>
        <begin position="1530"/>
        <end position="1673"/>
    </location>
</feature>
<comment type="subcellular location">
    <subcellularLocation>
        <location evidence="1">Membrane</location>
        <topology evidence="1">Single-pass membrane protein</topology>
    </subcellularLocation>
</comment>
<keyword evidence="5" id="KW-0472">Membrane</keyword>
<dbReference type="SMART" id="SM00239">
    <property type="entry name" value="C2"/>
    <property type="match status" value="4"/>
</dbReference>
<dbReference type="PANTHER" id="PTHR12546">
    <property type="entry name" value="FER-1-LIKE"/>
    <property type="match status" value="1"/>
</dbReference>
<dbReference type="STRING" id="7102.A0A2A4JU35"/>
<keyword evidence="4" id="KW-1133">Transmembrane helix</keyword>
<dbReference type="Gene3D" id="2.60.40.150">
    <property type="entry name" value="C2 domain"/>
    <property type="match status" value="4"/>
</dbReference>
<dbReference type="Pfam" id="PF22901">
    <property type="entry name" value="dsrm_Ferlin"/>
    <property type="match status" value="1"/>
</dbReference>
<keyword evidence="2" id="KW-0812">Transmembrane</keyword>
<keyword evidence="3" id="KW-0677">Repeat</keyword>
<evidence type="ECO:0000256" key="5">
    <source>
        <dbReference type="ARBA" id="ARBA00023136"/>
    </source>
</evidence>
<comment type="caution">
    <text evidence="8">The sequence shown here is derived from an EMBL/GenBank/DDBJ whole genome shotgun (WGS) entry which is preliminary data.</text>
</comment>
<dbReference type="CDD" id="cd08374">
    <property type="entry name" value="C2F_Ferlin"/>
    <property type="match status" value="2"/>
</dbReference>
<dbReference type="InterPro" id="IPR037725">
    <property type="entry name" value="C2F_Ferlin"/>
</dbReference>
<dbReference type="InterPro" id="IPR037724">
    <property type="entry name" value="C2E_Ferlin"/>
</dbReference>
<evidence type="ECO:0000256" key="3">
    <source>
        <dbReference type="ARBA" id="ARBA00022737"/>
    </source>
</evidence>
<evidence type="ECO:0000256" key="2">
    <source>
        <dbReference type="ARBA" id="ARBA00022692"/>
    </source>
</evidence>
<dbReference type="Pfam" id="PF08150">
    <property type="entry name" value="FerB"/>
    <property type="match status" value="1"/>
</dbReference>
<evidence type="ECO:0000256" key="6">
    <source>
        <dbReference type="SAM" id="Coils"/>
    </source>
</evidence>
<dbReference type="PROSITE" id="PS50004">
    <property type="entry name" value="C2"/>
    <property type="match status" value="4"/>
</dbReference>
<gene>
    <name evidence="8" type="ORF">B5V51_11524</name>
</gene>
<keyword evidence="6" id="KW-0175">Coiled coil</keyword>
<proteinExistence type="predicted"/>
<dbReference type="GO" id="GO:0016020">
    <property type="term" value="C:membrane"/>
    <property type="evidence" value="ECO:0007669"/>
    <property type="project" value="UniProtKB-SubCell"/>
</dbReference>
<organism evidence="8">
    <name type="scientific">Heliothis virescens</name>
    <name type="common">Tobacco budworm moth</name>
    <dbReference type="NCBI Taxonomy" id="7102"/>
    <lineage>
        <taxon>Eukaryota</taxon>
        <taxon>Metazoa</taxon>
        <taxon>Ecdysozoa</taxon>
        <taxon>Arthropoda</taxon>
        <taxon>Hexapoda</taxon>
        <taxon>Insecta</taxon>
        <taxon>Pterygota</taxon>
        <taxon>Neoptera</taxon>
        <taxon>Endopterygota</taxon>
        <taxon>Lepidoptera</taxon>
        <taxon>Glossata</taxon>
        <taxon>Ditrysia</taxon>
        <taxon>Noctuoidea</taxon>
        <taxon>Noctuidae</taxon>
        <taxon>Heliothinae</taxon>
        <taxon>Heliothis</taxon>
    </lineage>
</organism>
<protein>
    <recommendedName>
        <fullName evidence="7">C2 domain-containing protein</fullName>
    </recommendedName>
</protein>
<sequence length="1744" mass="198828">MMVTDVRIFDLQAKTAVQSRNNHPTYCEQISIVEMFPSMSEMIKLEVCSGEGCFNRVIASAHLKLGQISHDGENGFLPTFGPSLLHMYGTSTAGTLAATGEDGPYHRGAMLVSLRTIVPYYQQGLRTTSVEPVAPLQPESLWLMEDFCIFCPILEVSMLDRRISGKLCGIAITVGELPTDDQGDEEFVTMMNEIRTRKLYYTGSMDVLKTRPVHGYLDFDNTFPVLQLATRLPDFRFRMYRNNMVYGIVTELEQALTEVERRLKNSEYNSLRDLTDDINRSVDDAAGNILKFLDIIQYSSPSSSVESTMAKYSTELDNKQLALQKEEIESLWLMEDFCIFCPILEVSMLDRRISGKLCGIAITVGELPTDDQGDEEFVTMMNEIRTRKLYYTGSMDVLKTRPVHGYLDFDNTFPVLQLATRLPDFRFRMYRNNMVYGIVTELEQALTEVERRLKNSEYNSLRDLTDDINRSVDDAAGNILKFLDIIQYSSPSSSVESTMAKYSTELDNKQLALQKEEIEKIYQQISKRMQRCASTMSLINSITQSESVNSTKRDVKLMLADIRLIAENLKSLIYKTSEGWPDIVVWLLNGGSRVAFYKMSIADIVYSVIPEQNGRHCGRIQSVYLKPLKCPKHVNTLSAGCCCIAGKVELILWMGPYRQIHAFETCLPKGYKLKVKDYDMCLKTSTMMLECRVFIYRAKLNESVDRNNHAHPFVRVNTLNAVKETKIEQKTLTPVWNQVLKIHKLVSATHDRIQTSPPLVMVEVMDSDQSIPETLMKSTVYGPVEETYVASGVKVADLESDEPEPLPPNLIPKATTYKVDIYWWGLRDVTTTRKPCVVLEIDELTIKSDVVCDKKSNCNFPNGRSSQTFQAPLNEIYCPPLSIRLYDSSTFGRTLFLGTNIVKNPNKYIVSWIPKVEREASLRSVSITASSFYQVSQILYIKKGSSPSMDNLSTKTSSRSIQETKRPRWKRVFCNKEADEEEYVLLPMFSKEKNQMKLAKNNSLECPVYRDWWTRYFDTISNDVNENTPSTDKLVIYCGELEAQPEFSKFKDWCSTLKLYNGKKTGIPEKDDQLYCGYLKAGIAIYRWPPPVDTIAVSCNGVELNHGFFNDYPNNEPSKFLVRVYVVKGVNLVAKAFTGKLDPYVAISCGDKHLGDRKSHVKNTLNPIFGKMYEFRCTLPDDYLLTVSLFDYDTIPPDELIGSTTIDLEDRIYSKHRARVGLAAEYNAIGPNKWRDSQKPSIILEELCSKNHLPPPMFPDNATVIVNGVEYRDNDNGRSFRSAADRKENICLSLLHSWHTLPICGYRLVPEHVESRPLLNSTKNGMEQGKLQMWVDIFPLDADKYIPPGVDITPKKLEEYELRVIIWDVQGIKLDDHGKKVSDIYVRAWIDTIEQAQYTDVHYSSSAGEGSFNWRMIFHFQYHQAEKKLVRKEKGPFTEVEEHMAPIFVVQVLDSDAASQDDFLGRSFRSAADRKENICLSLLHSWHTLPICGYRLVPEHVESRPLLNSTKNGMEQGKLQMWVDIFPLDADKYIPPGVDITPKKLEEYELRVIIWDVQGIKLDDHGKKVSDIYVRAWIDTIEQAQYTDVHYSSSAGEGSFNWRMIFHFQYHQAEKKLVRKEKGPFTEVEEHMAPIFVVQVLDSDAASQDDFLASVSFNLNSMSRGVKQPYKCNAEEIEKNKKINLFSVTTIRAWWPLVYTNRNTGLTSAAGTIDLEMSLLPKEKALMMPVGLGREPPAPLPDPA</sequence>
<feature type="domain" description="C2" evidence="7">
    <location>
        <begin position="1103"/>
        <end position="1221"/>
    </location>
</feature>
<dbReference type="InterPro" id="IPR055072">
    <property type="entry name" value="Ferlin_DSRM"/>
</dbReference>